<organism evidence="2 3">
    <name type="scientific">Vitis vinifera</name>
    <name type="common">Grape</name>
    <dbReference type="NCBI Taxonomy" id="29760"/>
    <lineage>
        <taxon>Eukaryota</taxon>
        <taxon>Viridiplantae</taxon>
        <taxon>Streptophyta</taxon>
        <taxon>Embryophyta</taxon>
        <taxon>Tracheophyta</taxon>
        <taxon>Spermatophyta</taxon>
        <taxon>Magnoliopsida</taxon>
        <taxon>eudicotyledons</taxon>
        <taxon>Gunneridae</taxon>
        <taxon>Pentapetalae</taxon>
        <taxon>rosids</taxon>
        <taxon>Vitales</taxon>
        <taxon>Vitaceae</taxon>
        <taxon>Viteae</taxon>
        <taxon>Vitis</taxon>
    </lineage>
</organism>
<reference evidence="2 3" key="1">
    <citation type="journal article" date="2018" name="PLoS Genet.">
        <title>Population sequencing reveals clonal diversity and ancestral inbreeding in the grapevine cultivar Chardonnay.</title>
        <authorList>
            <person name="Roach M.J."/>
            <person name="Johnson D.L."/>
            <person name="Bohlmann J."/>
            <person name="van Vuuren H.J."/>
            <person name="Jones S.J."/>
            <person name="Pretorius I.S."/>
            <person name="Schmidt S.A."/>
            <person name="Borneman A.R."/>
        </authorList>
    </citation>
    <scope>NUCLEOTIDE SEQUENCE [LARGE SCALE GENOMIC DNA]</scope>
    <source>
        <strain evidence="3">cv. Chardonnay</strain>
        <tissue evidence="2">Leaf</tissue>
    </source>
</reference>
<gene>
    <name evidence="2" type="primary">RE1_1907</name>
    <name evidence="2" type="ORF">CK203_053080</name>
</gene>
<evidence type="ECO:0000313" key="3">
    <source>
        <dbReference type="Proteomes" id="UP000288805"/>
    </source>
</evidence>
<dbReference type="PANTHER" id="PTHR11439">
    <property type="entry name" value="GAG-POL-RELATED RETROTRANSPOSON"/>
    <property type="match status" value="1"/>
</dbReference>
<dbReference type="InterPro" id="IPR013103">
    <property type="entry name" value="RVT_2"/>
</dbReference>
<dbReference type="CDD" id="cd09272">
    <property type="entry name" value="RNase_HI_RT_Ty1"/>
    <property type="match status" value="1"/>
</dbReference>
<accession>A0A438GL40</accession>
<dbReference type="InterPro" id="IPR043502">
    <property type="entry name" value="DNA/RNA_pol_sf"/>
</dbReference>
<comment type="caution">
    <text evidence="2">The sequence shown here is derived from an EMBL/GenBank/DDBJ whole genome shotgun (WGS) entry which is preliminary data.</text>
</comment>
<name>A0A438GL40_VITVI</name>
<dbReference type="Pfam" id="PF07727">
    <property type="entry name" value="RVT_2"/>
    <property type="match status" value="1"/>
</dbReference>
<evidence type="ECO:0000259" key="1">
    <source>
        <dbReference type="Pfam" id="PF07727"/>
    </source>
</evidence>
<dbReference type="SUPFAM" id="SSF56672">
    <property type="entry name" value="DNA/RNA polymerases"/>
    <property type="match status" value="1"/>
</dbReference>
<dbReference type="AlphaFoldDB" id="A0A438GL40"/>
<feature type="domain" description="Reverse transcriptase Ty1/copia-type" evidence="1">
    <location>
        <begin position="117"/>
        <end position="275"/>
    </location>
</feature>
<evidence type="ECO:0000313" key="2">
    <source>
        <dbReference type="EMBL" id="RVW72936.1"/>
    </source>
</evidence>
<dbReference type="Proteomes" id="UP000288805">
    <property type="component" value="Unassembled WGS sequence"/>
</dbReference>
<proteinExistence type="predicted"/>
<protein>
    <submittedName>
        <fullName evidence="2">Retrovirus-related Pol polyprotein from transposon RE1</fullName>
    </submittedName>
</protein>
<sequence>MKKNRNNLELVVYSRKKVPGRSKDQLIIPAHGQLKALGNGSQNVSGNPPSIPTHIHASSSSVIDLSLPSHFGPSPEISAPEPGLGLAPIVPAQDLDLDLPIALRKGTRACTKHPIAKYISYNLEEEVFISPLPGFEESFGVGKVCKLKKSLYGLKQSPRAWFERFGKVIKHYGYTQSQADHTMFYRHSNEDKVVILIVYVDDIVLTGDDCNELEKLKGKLAEEFEIKDLGALKYFLGMEFARSKEGIFVNQRKYVLDLLDETGMLGCKPAETPIELNVKLQPTKAKNVKDRDRYQRLVGTLIYLSHTRPDIAFLVSMAGSIVDRRSTSGYCSFVGGNLVMWRSKKQNVVARSSAEAEFIDEAHGICEIMWIRRLLEELKMTCSSPMKLYCDNKVAISVTHNPVLHDHTKHVEVDKHFIKEKIDNGLVCMTYIPTEEQVVDVFTKGLHKRQFDVLVGKLAMEDIFKPA</sequence>
<dbReference type="PANTHER" id="PTHR11439:SF440">
    <property type="entry name" value="INTEGRASE CATALYTIC DOMAIN-CONTAINING PROTEIN"/>
    <property type="match status" value="1"/>
</dbReference>
<dbReference type="EMBL" id="QGNW01000403">
    <property type="protein sequence ID" value="RVW72936.1"/>
    <property type="molecule type" value="Genomic_DNA"/>
</dbReference>